<dbReference type="CDD" id="cd02440">
    <property type="entry name" value="AdoMet_MTases"/>
    <property type="match status" value="1"/>
</dbReference>
<dbReference type="GO" id="GO:0032259">
    <property type="term" value="P:methylation"/>
    <property type="evidence" value="ECO:0007669"/>
    <property type="project" value="UniProtKB-KW"/>
</dbReference>
<dbReference type="HOGENOM" id="CLU_100864_0_0_0"/>
<evidence type="ECO:0000313" key="3">
    <source>
        <dbReference type="Proteomes" id="UP000001660"/>
    </source>
</evidence>
<name>D8PE56_9BACT</name>
<keyword evidence="3" id="KW-1185">Reference proteome</keyword>
<feature type="domain" description="Methyltransferase type 11" evidence="1">
    <location>
        <begin position="124"/>
        <end position="173"/>
    </location>
</feature>
<dbReference type="AlphaFoldDB" id="D8PE56"/>
<dbReference type="SUPFAM" id="SSF53335">
    <property type="entry name" value="S-adenosyl-L-methionine-dependent methyltransferases"/>
    <property type="match status" value="1"/>
</dbReference>
<sequence length="260" mass="29627">MSARGTLVSILAWPLKGLVRTLLSPSLYQQVRVTFLGEQSGLGLDWRWANSLRRPHPLRRDFGWQAGQPIDRYYTEQHFLPACRADIRGRVLEIGDDRYTRQFGAEKVAVSEVLHLHPDTPGATICADLTRADHIPSDSFDCIILTFTLQFIFDVRAAIRTVARILKPGGVALLVFPGITQISRYDMDHWGEFWRFTSLSARRLFEEVFRPDDVSVTTYGNVLAATASLQGLISSELRRDELDHWDRDYELVIGVRAVKR</sequence>
<evidence type="ECO:0000259" key="1">
    <source>
        <dbReference type="Pfam" id="PF08241"/>
    </source>
</evidence>
<dbReference type="OrthoDB" id="9794124at2"/>
<reference evidence="2 3" key="1">
    <citation type="journal article" date="2010" name="Proc. Natl. Acad. Sci. U.S.A.">
        <title>A Nitrospira metagenome illuminates the physiology and evolution of globally important nitrite-oxidizing bacteria.</title>
        <authorList>
            <person name="Lucker S."/>
            <person name="Wagner M."/>
            <person name="Maixner F."/>
            <person name="Pelletier E."/>
            <person name="Koch H."/>
            <person name="Vacherie B."/>
            <person name="Rattei T."/>
            <person name="Sinninghe Damste J."/>
            <person name="Spieck E."/>
            <person name="Le Paslier D."/>
            <person name="Daims H."/>
        </authorList>
    </citation>
    <scope>NUCLEOTIDE SEQUENCE [LARGE SCALE GENOMIC DNA]</scope>
</reference>
<dbReference type="Pfam" id="PF08241">
    <property type="entry name" value="Methyltransf_11"/>
    <property type="match status" value="1"/>
</dbReference>
<dbReference type="GO" id="GO:0008757">
    <property type="term" value="F:S-adenosylmethionine-dependent methyltransferase activity"/>
    <property type="evidence" value="ECO:0007669"/>
    <property type="project" value="InterPro"/>
</dbReference>
<dbReference type="STRING" id="330214.NIDE1784"/>
<dbReference type="InterPro" id="IPR013216">
    <property type="entry name" value="Methyltransf_11"/>
</dbReference>
<evidence type="ECO:0000313" key="2">
    <source>
        <dbReference type="EMBL" id="CBK41515.1"/>
    </source>
</evidence>
<keyword evidence="2" id="KW-0489">Methyltransferase</keyword>
<dbReference type="Proteomes" id="UP000001660">
    <property type="component" value="Chromosome"/>
</dbReference>
<dbReference type="KEGG" id="nde:NIDE1784"/>
<organism evidence="2 3">
    <name type="scientific">Nitrospira defluvii</name>
    <dbReference type="NCBI Taxonomy" id="330214"/>
    <lineage>
        <taxon>Bacteria</taxon>
        <taxon>Pseudomonadati</taxon>
        <taxon>Nitrospirota</taxon>
        <taxon>Nitrospiria</taxon>
        <taxon>Nitrospirales</taxon>
        <taxon>Nitrospiraceae</taxon>
        <taxon>Nitrospira</taxon>
    </lineage>
</organism>
<accession>D8PE56</accession>
<dbReference type="eggNOG" id="COG2226">
    <property type="taxonomic scope" value="Bacteria"/>
</dbReference>
<protein>
    <submittedName>
        <fullName evidence="2">Putative SAM-dependent methyltransferase</fullName>
    </submittedName>
</protein>
<proteinExistence type="predicted"/>
<keyword evidence="2" id="KW-0808">Transferase</keyword>
<dbReference type="EMBL" id="FP929003">
    <property type="protein sequence ID" value="CBK41515.1"/>
    <property type="molecule type" value="Genomic_DNA"/>
</dbReference>
<dbReference type="InterPro" id="IPR029063">
    <property type="entry name" value="SAM-dependent_MTases_sf"/>
</dbReference>
<dbReference type="Gene3D" id="3.40.50.150">
    <property type="entry name" value="Vaccinia Virus protein VP39"/>
    <property type="match status" value="1"/>
</dbReference>
<gene>
    <name evidence="2" type="ORF">NIDE1784</name>
</gene>